<dbReference type="EMBL" id="BAAALX010000009">
    <property type="protein sequence ID" value="GAA1515383.1"/>
    <property type="molecule type" value="Genomic_DNA"/>
</dbReference>
<evidence type="ECO:0000313" key="2">
    <source>
        <dbReference type="EMBL" id="GAA1515383.1"/>
    </source>
</evidence>
<keyword evidence="1" id="KW-0812">Transmembrane</keyword>
<accession>A0ABN2ADW6</accession>
<gene>
    <name evidence="2" type="ORF">GCM10009690_18010</name>
</gene>
<keyword evidence="1" id="KW-0472">Membrane</keyword>
<evidence type="ECO:0008006" key="4">
    <source>
        <dbReference type="Google" id="ProtNLM"/>
    </source>
</evidence>
<proteinExistence type="predicted"/>
<reference evidence="2 3" key="1">
    <citation type="journal article" date="2019" name="Int. J. Syst. Evol. Microbiol.">
        <title>The Global Catalogue of Microorganisms (GCM) 10K type strain sequencing project: providing services to taxonomists for standard genome sequencing and annotation.</title>
        <authorList>
            <consortium name="The Broad Institute Genomics Platform"/>
            <consortium name="The Broad Institute Genome Sequencing Center for Infectious Disease"/>
            <person name="Wu L."/>
            <person name="Ma J."/>
        </authorList>
    </citation>
    <scope>NUCLEOTIDE SEQUENCE [LARGE SCALE GENOMIC DNA]</scope>
    <source>
        <strain evidence="2 3">JCM 13318</strain>
    </source>
</reference>
<feature type="transmembrane region" description="Helical" evidence="1">
    <location>
        <begin position="121"/>
        <end position="138"/>
    </location>
</feature>
<evidence type="ECO:0000256" key="1">
    <source>
        <dbReference type="SAM" id="Phobius"/>
    </source>
</evidence>
<dbReference type="Proteomes" id="UP001500177">
    <property type="component" value="Unassembled WGS sequence"/>
</dbReference>
<keyword evidence="1" id="KW-1133">Transmembrane helix</keyword>
<name>A0ABN2ADW6_9MICO</name>
<keyword evidence="3" id="KW-1185">Reference proteome</keyword>
<sequence length="152" mass="16384">MSESSDLMSKNTRARIVSVIGLGVVGIALIILGSVTSWQRTLIPGSFDGEVQNIVTYEVDQPGVDDWVSLSIGGHETTTGNDALVCMEEGSIITKAAFSRHVFVDGQQCELPFPRQALTDSVVPLLLVGVLVLFGVPLRTRRNSEPQLDDES</sequence>
<evidence type="ECO:0000313" key="3">
    <source>
        <dbReference type="Proteomes" id="UP001500177"/>
    </source>
</evidence>
<comment type="caution">
    <text evidence="2">The sequence shown here is derived from an EMBL/GenBank/DDBJ whole genome shotgun (WGS) entry which is preliminary data.</text>
</comment>
<feature type="transmembrane region" description="Helical" evidence="1">
    <location>
        <begin position="16"/>
        <end position="38"/>
    </location>
</feature>
<organism evidence="2 3">
    <name type="scientific">Brevibacterium permense</name>
    <dbReference type="NCBI Taxonomy" id="234834"/>
    <lineage>
        <taxon>Bacteria</taxon>
        <taxon>Bacillati</taxon>
        <taxon>Actinomycetota</taxon>
        <taxon>Actinomycetes</taxon>
        <taxon>Micrococcales</taxon>
        <taxon>Brevibacteriaceae</taxon>
        <taxon>Brevibacterium</taxon>
    </lineage>
</organism>
<protein>
    <recommendedName>
        <fullName evidence="4">DUF3592 domain-containing protein</fullName>
    </recommendedName>
</protein>